<dbReference type="EMBL" id="JAFHLB010000021">
    <property type="protein sequence ID" value="MBN3579142.1"/>
    <property type="molecule type" value="Genomic_DNA"/>
</dbReference>
<keyword evidence="2" id="KW-1185">Reference proteome</keyword>
<reference evidence="1 2" key="1">
    <citation type="submission" date="2021-02" db="EMBL/GenBank/DDBJ databases">
        <title>Draft Genome Sequences of 5 Vibrio neptunius Strains Isolated From of Bivalve Hatcheries.</title>
        <authorList>
            <person name="Galvis F."/>
            <person name="Barja J.L."/>
            <person name="Lemos M.L."/>
            <person name="Balado M."/>
        </authorList>
    </citation>
    <scope>NUCLEOTIDE SEQUENCE [LARGE SCALE GENOMIC DNA]</scope>
    <source>
        <strain evidence="1 2">PP-145.98</strain>
    </source>
</reference>
<evidence type="ECO:0008006" key="3">
    <source>
        <dbReference type="Google" id="ProtNLM"/>
    </source>
</evidence>
<sequence>MRIIALLFLLLITGCSDQVNIKFKISVDQIEEAEYQIKTAIKDIAIVNRFEWEKVPGKLGDNRYVNISINAKKGIEDYSVDKVIKRLSDAFSAKDPEVTVSVEITETEQPTLDLFGVQSGDVTTSKVSWKSANAGIYYTEGGTSLFDGGASDFYCGIKVRLETAIPALTYKPEVAAEHKSASAIALAELMGIELLGHKTSIDGLPLDDSVYKVQLQTGRHSDDYKYALLIFEYLGKKKVNSNYEWLVSPPQGHSEASCLESIRTKAGSNLYGVAGSISAENNVTSVLKA</sequence>
<evidence type="ECO:0000313" key="1">
    <source>
        <dbReference type="EMBL" id="MBN3579142.1"/>
    </source>
</evidence>
<accession>A0ABS3A8F4</accession>
<gene>
    <name evidence="1" type="ORF">JYA62_15885</name>
</gene>
<protein>
    <recommendedName>
        <fullName evidence="3">Lipoprotein</fullName>
    </recommendedName>
</protein>
<dbReference type="Proteomes" id="UP000779070">
    <property type="component" value="Unassembled WGS sequence"/>
</dbReference>
<evidence type="ECO:0000313" key="2">
    <source>
        <dbReference type="Proteomes" id="UP000779070"/>
    </source>
</evidence>
<name>A0ABS3A8F4_9VIBR</name>
<comment type="caution">
    <text evidence="1">The sequence shown here is derived from an EMBL/GenBank/DDBJ whole genome shotgun (WGS) entry which is preliminary data.</text>
</comment>
<dbReference type="RefSeq" id="WP_206371121.1">
    <property type="nucleotide sequence ID" value="NZ_CAWPTM010000092.1"/>
</dbReference>
<organism evidence="1 2">
    <name type="scientific">Vibrio neptunius</name>
    <dbReference type="NCBI Taxonomy" id="170651"/>
    <lineage>
        <taxon>Bacteria</taxon>
        <taxon>Pseudomonadati</taxon>
        <taxon>Pseudomonadota</taxon>
        <taxon>Gammaproteobacteria</taxon>
        <taxon>Vibrionales</taxon>
        <taxon>Vibrionaceae</taxon>
        <taxon>Vibrio</taxon>
    </lineage>
</organism>
<dbReference type="PROSITE" id="PS51257">
    <property type="entry name" value="PROKAR_LIPOPROTEIN"/>
    <property type="match status" value="1"/>
</dbReference>
<proteinExistence type="predicted"/>